<dbReference type="Gene3D" id="2.60.40.10">
    <property type="entry name" value="Immunoglobulins"/>
    <property type="match status" value="1"/>
</dbReference>
<evidence type="ECO:0000313" key="2">
    <source>
        <dbReference type="Proteomes" id="UP000034054"/>
    </source>
</evidence>
<organism evidence="1 2">
    <name type="scientific">Candidatus Uhrbacteria bacterium GW2011_GWA2_52_8d</name>
    <dbReference type="NCBI Taxonomy" id="1618979"/>
    <lineage>
        <taxon>Bacteria</taxon>
        <taxon>Candidatus Uhriibacteriota</taxon>
    </lineage>
</organism>
<dbReference type="InterPro" id="IPR011467">
    <property type="entry name" value="DUF1573"/>
</dbReference>
<protein>
    <recommendedName>
        <fullName evidence="3">DUF1573 domain-containing protein</fullName>
    </recommendedName>
</protein>
<evidence type="ECO:0000313" key="1">
    <source>
        <dbReference type="EMBL" id="KKW33129.1"/>
    </source>
</evidence>
<reference evidence="1 2" key="1">
    <citation type="journal article" date="2015" name="Nature">
        <title>rRNA introns, odd ribosomes, and small enigmatic genomes across a large radiation of phyla.</title>
        <authorList>
            <person name="Brown C.T."/>
            <person name="Hug L.A."/>
            <person name="Thomas B.C."/>
            <person name="Sharon I."/>
            <person name="Castelle C.J."/>
            <person name="Singh A."/>
            <person name="Wilkins M.J."/>
            <person name="Williams K.H."/>
            <person name="Banfield J.F."/>
        </authorList>
    </citation>
    <scope>NUCLEOTIDE SEQUENCE [LARGE SCALE GENOMIC DNA]</scope>
</reference>
<dbReference type="AlphaFoldDB" id="A0A0G2AKK7"/>
<dbReference type="InterPro" id="IPR013783">
    <property type="entry name" value="Ig-like_fold"/>
</dbReference>
<dbReference type="EMBL" id="LCRH01000008">
    <property type="protein sequence ID" value="KKW33129.1"/>
    <property type="molecule type" value="Genomic_DNA"/>
</dbReference>
<sequence>MQRLLIILIALSIVVAVTRFGFIRASQSDEGTLIGQITVSSLRIDFGEIDPLGGPVSTTVEVANTGGGSLQINRISTSCGCTTATMDSSALEPGQTRPLTIQFDPQVHPDEEGPIARVVYIQSSDPDQPEIEIDVVGTLLSRETL</sequence>
<dbReference type="Pfam" id="PF07610">
    <property type="entry name" value="DUF1573"/>
    <property type="match status" value="1"/>
</dbReference>
<accession>A0A0G2AKK7</accession>
<gene>
    <name evidence="1" type="ORF">UY76_C0008G0002</name>
</gene>
<dbReference type="PANTHER" id="PTHR37833">
    <property type="entry name" value="LIPOPROTEIN-RELATED"/>
    <property type="match status" value="1"/>
</dbReference>
<dbReference type="Proteomes" id="UP000034054">
    <property type="component" value="Unassembled WGS sequence"/>
</dbReference>
<comment type="caution">
    <text evidence="1">The sequence shown here is derived from an EMBL/GenBank/DDBJ whole genome shotgun (WGS) entry which is preliminary data.</text>
</comment>
<dbReference type="PANTHER" id="PTHR37833:SF1">
    <property type="entry name" value="SIGNAL PEPTIDE PROTEIN"/>
    <property type="match status" value="1"/>
</dbReference>
<evidence type="ECO:0008006" key="3">
    <source>
        <dbReference type="Google" id="ProtNLM"/>
    </source>
</evidence>
<proteinExistence type="predicted"/>
<name>A0A0G2AKK7_9BACT</name>